<evidence type="ECO:0000313" key="1">
    <source>
        <dbReference type="EMBL" id="KAG0413152.1"/>
    </source>
</evidence>
<dbReference type="Proteomes" id="UP000805193">
    <property type="component" value="Unassembled WGS sequence"/>
</dbReference>
<proteinExistence type="predicted"/>
<reference evidence="1 2" key="1">
    <citation type="journal article" date="2020" name="Cell">
        <title>Large-Scale Comparative Analyses of Tick Genomes Elucidate Their Genetic Diversity and Vector Capacities.</title>
        <authorList>
            <consortium name="Tick Genome and Microbiome Consortium (TIGMIC)"/>
            <person name="Jia N."/>
            <person name="Wang J."/>
            <person name="Shi W."/>
            <person name="Du L."/>
            <person name="Sun Y."/>
            <person name="Zhan W."/>
            <person name="Jiang J.F."/>
            <person name="Wang Q."/>
            <person name="Zhang B."/>
            <person name="Ji P."/>
            <person name="Bell-Sakyi L."/>
            <person name="Cui X.M."/>
            <person name="Yuan T.T."/>
            <person name="Jiang B.G."/>
            <person name="Yang W.F."/>
            <person name="Lam T.T."/>
            <person name="Chang Q.C."/>
            <person name="Ding S.J."/>
            <person name="Wang X.J."/>
            <person name="Zhu J.G."/>
            <person name="Ruan X.D."/>
            <person name="Zhao L."/>
            <person name="Wei J.T."/>
            <person name="Ye R.Z."/>
            <person name="Que T.C."/>
            <person name="Du C.H."/>
            <person name="Zhou Y.H."/>
            <person name="Cheng J.X."/>
            <person name="Dai P.F."/>
            <person name="Guo W.B."/>
            <person name="Han X.H."/>
            <person name="Huang E.J."/>
            <person name="Li L.F."/>
            <person name="Wei W."/>
            <person name="Gao Y.C."/>
            <person name="Liu J.Z."/>
            <person name="Shao H.Z."/>
            <person name="Wang X."/>
            <person name="Wang C.C."/>
            <person name="Yang T.C."/>
            <person name="Huo Q.B."/>
            <person name="Li W."/>
            <person name="Chen H.Y."/>
            <person name="Chen S.E."/>
            <person name="Zhou L.G."/>
            <person name="Ni X.B."/>
            <person name="Tian J.H."/>
            <person name="Sheng Y."/>
            <person name="Liu T."/>
            <person name="Pan Y.S."/>
            <person name="Xia L.Y."/>
            <person name="Li J."/>
            <person name="Zhao F."/>
            <person name="Cao W.C."/>
        </authorList>
    </citation>
    <scope>NUCLEOTIDE SEQUENCE [LARGE SCALE GENOMIC DNA]</scope>
    <source>
        <strain evidence="1">Iper-2018</strain>
    </source>
</reference>
<keyword evidence="2" id="KW-1185">Reference proteome</keyword>
<organism evidence="1 2">
    <name type="scientific">Ixodes persulcatus</name>
    <name type="common">Taiga tick</name>
    <dbReference type="NCBI Taxonomy" id="34615"/>
    <lineage>
        <taxon>Eukaryota</taxon>
        <taxon>Metazoa</taxon>
        <taxon>Ecdysozoa</taxon>
        <taxon>Arthropoda</taxon>
        <taxon>Chelicerata</taxon>
        <taxon>Arachnida</taxon>
        <taxon>Acari</taxon>
        <taxon>Parasitiformes</taxon>
        <taxon>Ixodida</taxon>
        <taxon>Ixodoidea</taxon>
        <taxon>Ixodidae</taxon>
        <taxon>Ixodinae</taxon>
        <taxon>Ixodes</taxon>
    </lineage>
</organism>
<dbReference type="EMBL" id="JABSTQ010011288">
    <property type="protein sequence ID" value="KAG0413152.1"/>
    <property type="molecule type" value="Genomic_DNA"/>
</dbReference>
<sequence>MILFGRRLSRVVLHKKLVPIGICFGVILSLTAVPFMGCQQRKPSTPTDGYSAQRGLVLSASGRQFPEDDEDFEPALHLDTRRKTSQANSPEKVVLIRPRFYSTELEIREKLLVAVLTSPETIDTFGAAVNRTLSRHPNKLVYFSCTSDGEVPSTLRAPSVVNFAGVNCDALVSHVLRHLSSKNVVKDFDFLFLMRDSTYVNGDKLVGLATRVSVNGDAFIGRTSDAGLCDIDAGILLSNGVFRKAVAGLDGCIDGTDQLSDDRIGECIAKASGVPCSDSYQGQAYYALNLEKDLGYVPDPATLVSRKDFGKDSNTELQKTLEFLRPLGKSEILPMPYVTEHTRVVMVLFVKENELDHVVVFIEEYAKTCLEKNDNTMLLLAFLQPMDTPDAFGNIRSFALSSSNRFRRSSAKLATISIRIPKDRRIPSDFALMDLVVRKLPQDSLVLLCQTGMELRTDYLNRVRMNTIAGVQVFLPIPFTQFHPVITEQEPPMPEFLELKRENGFFDSDNFKHFSFYVSDYWHHRTLIAKEVPLAHSSTDLTAAHYHDLTFGIVELFLVSKELHLLRAVEPDLRLYYIWRNCDSEPNLRAAENCKLSRLNSVGNRGQQARFLLSQVTGKPTRASRDLPPGS</sequence>
<comment type="caution">
    <text evidence="1">The sequence shown here is derived from an EMBL/GenBank/DDBJ whole genome shotgun (WGS) entry which is preliminary data.</text>
</comment>
<protein>
    <submittedName>
        <fullName evidence="1">Uncharacterized protein</fullName>
    </submittedName>
</protein>
<evidence type="ECO:0000313" key="2">
    <source>
        <dbReference type="Proteomes" id="UP000805193"/>
    </source>
</evidence>
<accession>A0AC60P156</accession>
<name>A0AC60P156_IXOPE</name>
<gene>
    <name evidence="1" type="ORF">HPB47_009726</name>
</gene>